<comment type="caution">
    <text evidence="1">The sequence shown here is derived from an EMBL/GenBank/DDBJ whole genome shotgun (WGS) entry which is preliminary data.</text>
</comment>
<sequence>MPVFFLFTLGNIALNSPWAKGYLTDVLEKKTGEVWKVGTLTLAANGVLHIYAIESQLGDGGVLVKHVSVKPNYLLALNRQLRFSEVCIEQPEVTLTDAWILEKLEAQVHDPIDGPIVATLETKKTPDREVVVGGTGSVADNSGAGSEPTVAVKKIEVKSNKSSPPVGNHDPTDFYESWLRVRGAKFNIVSKYGDILVIDGVEADLPVGGKNLTGGLAWNGLSMFDRELVSGGSIKIEKKGPILSVKETEVDFFGIKLQPDIYLGQAPQGPVFHIDMQIPEQRVEELFTHLDLTVGLSVDNIAGRMLLTGLVNHPFTWRGIADVRALNIEAKEGHRGTTAHFDSFLFRSLLDRGVVQSPNIQLRGEEVTLMSNGVLRMNGDGYGVVRLIMLPEKSSWINKLASGSGFFDGLRGTAMQPFETKDLYYMDLKVDGSILSPMMMLDKKTDWQPLWPAIIRLQSFIKDERLEEKL</sequence>
<reference evidence="1 2" key="1">
    <citation type="submission" date="2016-12" db="EMBL/GenBank/DDBJ databases">
        <title>Study of bacterial adaptation to deep sea.</title>
        <authorList>
            <person name="Song J."/>
            <person name="Yoshizawa S."/>
            <person name="Kogure K."/>
        </authorList>
    </citation>
    <scope>NUCLEOTIDE SEQUENCE [LARGE SCALE GENOMIC DNA]</scope>
    <source>
        <strain evidence="1 2">SAORIC-165</strain>
    </source>
</reference>
<dbReference type="RefSeq" id="WP_105042365.1">
    <property type="nucleotide sequence ID" value="NZ_MQWA01000001.1"/>
</dbReference>
<dbReference type="EMBL" id="MQWA01000001">
    <property type="protein sequence ID" value="PQJ27871.1"/>
    <property type="molecule type" value="Genomic_DNA"/>
</dbReference>
<gene>
    <name evidence="1" type="ORF">BSZ32_04720</name>
</gene>
<evidence type="ECO:0000313" key="2">
    <source>
        <dbReference type="Proteomes" id="UP000239907"/>
    </source>
</evidence>
<accession>A0A2S7U077</accession>
<organism evidence="1 2">
    <name type="scientific">Rubritalea profundi</name>
    <dbReference type="NCBI Taxonomy" id="1658618"/>
    <lineage>
        <taxon>Bacteria</taxon>
        <taxon>Pseudomonadati</taxon>
        <taxon>Verrucomicrobiota</taxon>
        <taxon>Verrucomicrobiia</taxon>
        <taxon>Verrucomicrobiales</taxon>
        <taxon>Rubritaleaceae</taxon>
        <taxon>Rubritalea</taxon>
    </lineage>
</organism>
<name>A0A2S7U077_9BACT</name>
<dbReference type="AlphaFoldDB" id="A0A2S7U077"/>
<protein>
    <submittedName>
        <fullName evidence="1">Uncharacterized protein</fullName>
    </submittedName>
</protein>
<dbReference type="Proteomes" id="UP000239907">
    <property type="component" value="Unassembled WGS sequence"/>
</dbReference>
<keyword evidence="2" id="KW-1185">Reference proteome</keyword>
<evidence type="ECO:0000313" key="1">
    <source>
        <dbReference type="EMBL" id="PQJ27871.1"/>
    </source>
</evidence>
<proteinExistence type="predicted"/>